<reference evidence="2 3" key="1">
    <citation type="submission" date="2021-07" db="EMBL/GenBank/DDBJ databases">
        <title>The Aristolochia fimbriata genome: insights into angiosperm evolution, floral development and chemical biosynthesis.</title>
        <authorList>
            <person name="Jiao Y."/>
        </authorList>
    </citation>
    <scope>NUCLEOTIDE SEQUENCE [LARGE SCALE GENOMIC DNA]</scope>
    <source>
        <strain evidence="2">IBCAS-2021</strain>
        <tissue evidence="2">Leaf</tissue>
    </source>
</reference>
<name>A0AAV7EJD4_ARIFI</name>
<dbReference type="EMBL" id="JAINDJ010000005">
    <property type="protein sequence ID" value="KAG9447796.1"/>
    <property type="molecule type" value="Genomic_DNA"/>
</dbReference>
<dbReference type="Proteomes" id="UP000825729">
    <property type="component" value="Unassembled WGS sequence"/>
</dbReference>
<sequence>MKERGGMRMPPTLEKQAAFRCRLHLNCRRHLDAATSVLAGGILTPLSEISRFAIRVGGGIDCHLGVTNFYWWFRWNVRRTNATNPGGNLVLYRGRSWTTGELSMSKACYSISGRPKWEDYAIPPRITSPVGRRHEYVITGTFGHTPPHYMLPKHLHRPSPPWYIILEVIPRRHCWVVSGNVVEPANHRAALYPSSTHPHWLEIGQDCRSVLHRLPLLEGAIVGEDEVTRPVSLLAWSSQPVERAPPGGVAKASAHSTTATSC</sequence>
<dbReference type="AlphaFoldDB" id="A0AAV7EJD4"/>
<organism evidence="2 3">
    <name type="scientific">Aristolochia fimbriata</name>
    <name type="common">White veined hardy Dutchman's pipe vine</name>
    <dbReference type="NCBI Taxonomy" id="158543"/>
    <lineage>
        <taxon>Eukaryota</taxon>
        <taxon>Viridiplantae</taxon>
        <taxon>Streptophyta</taxon>
        <taxon>Embryophyta</taxon>
        <taxon>Tracheophyta</taxon>
        <taxon>Spermatophyta</taxon>
        <taxon>Magnoliopsida</taxon>
        <taxon>Magnoliidae</taxon>
        <taxon>Piperales</taxon>
        <taxon>Aristolochiaceae</taxon>
        <taxon>Aristolochia</taxon>
    </lineage>
</organism>
<feature type="region of interest" description="Disordered" evidence="1">
    <location>
        <begin position="243"/>
        <end position="262"/>
    </location>
</feature>
<accession>A0AAV7EJD4</accession>
<protein>
    <submittedName>
        <fullName evidence="2">Uncharacterized protein</fullName>
    </submittedName>
</protein>
<evidence type="ECO:0000313" key="2">
    <source>
        <dbReference type="EMBL" id="KAG9447796.1"/>
    </source>
</evidence>
<proteinExistence type="predicted"/>
<keyword evidence="3" id="KW-1185">Reference proteome</keyword>
<comment type="caution">
    <text evidence="2">The sequence shown here is derived from an EMBL/GenBank/DDBJ whole genome shotgun (WGS) entry which is preliminary data.</text>
</comment>
<feature type="compositionally biased region" description="Low complexity" evidence="1">
    <location>
        <begin position="252"/>
        <end position="262"/>
    </location>
</feature>
<gene>
    <name evidence="2" type="ORF">H6P81_013924</name>
</gene>
<evidence type="ECO:0000256" key="1">
    <source>
        <dbReference type="SAM" id="MobiDB-lite"/>
    </source>
</evidence>
<evidence type="ECO:0000313" key="3">
    <source>
        <dbReference type="Proteomes" id="UP000825729"/>
    </source>
</evidence>